<dbReference type="Proteomes" id="UP000217265">
    <property type="component" value="Chromosome"/>
</dbReference>
<dbReference type="RefSeq" id="WP_096054689.1">
    <property type="nucleotide sequence ID" value="NZ_CP023344.1"/>
</dbReference>
<dbReference type="Pfam" id="PF00903">
    <property type="entry name" value="Glyoxalase"/>
    <property type="match status" value="1"/>
</dbReference>
<sequence>MSLPPPISRIMLYVRDPQKIADFYITHFGFSARSEVHADLIQIDTGDRKFSLLLHQASKGHRLGQSCIKIVFDVDDIETFKSNSLKKGLKFGKTFKGEGYEFANARDPAKNPIQISRRAFLT</sequence>
<accession>A0A290Q437</accession>
<protein>
    <submittedName>
        <fullName evidence="2">Glyoxalase</fullName>
    </submittedName>
</protein>
<dbReference type="InterPro" id="IPR029068">
    <property type="entry name" value="Glyas_Bleomycin-R_OHBP_Dase"/>
</dbReference>
<evidence type="ECO:0000259" key="1">
    <source>
        <dbReference type="PROSITE" id="PS51819"/>
    </source>
</evidence>
<dbReference type="Gene3D" id="3.10.180.10">
    <property type="entry name" value="2,3-Dihydroxybiphenyl 1,2-Dioxygenase, domain 1"/>
    <property type="match status" value="1"/>
</dbReference>
<evidence type="ECO:0000313" key="2">
    <source>
        <dbReference type="EMBL" id="ATC63057.1"/>
    </source>
</evidence>
<dbReference type="EMBL" id="CP023344">
    <property type="protein sequence ID" value="ATC63057.1"/>
    <property type="molecule type" value="Genomic_DNA"/>
</dbReference>
<feature type="domain" description="VOC" evidence="1">
    <location>
        <begin position="6"/>
        <end position="118"/>
    </location>
</feature>
<evidence type="ECO:0000313" key="3">
    <source>
        <dbReference type="Proteomes" id="UP000217265"/>
    </source>
</evidence>
<keyword evidence="3" id="KW-1185">Reference proteome</keyword>
<proteinExistence type="predicted"/>
<dbReference type="PROSITE" id="PS51819">
    <property type="entry name" value="VOC"/>
    <property type="match status" value="1"/>
</dbReference>
<name>A0A290Q437_9BACT</name>
<gene>
    <name evidence="2" type="ORF">CMV30_03265</name>
</gene>
<organism evidence="2 3">
    <name type="scientific">Nibricoccus aquaticus</name>
    <dbReference type="NCBI Taxonomy" id="2576891"/>
    <lineage>
        <taxon>Bacteria</taxon>
        <taxon>Pseudomonadati</taxon>
        <taxon>Verrucomicrobiota</taxon>
        <taxon>Opitutia</taxon>
        <taxon>Opitutales</taxon>
        <taxon>Opitutaceae</taxon>
        <taxon>Nibricoccus</taxon>
    </lineage>
</organism>
<dbReference type="InterPro" id="IPR037523">
    <property type="entry name" value="VOC_core"/>
</dbReference>
<dbReference type="AlphaFoldDB" id="A0A290Q437"/>
<reference evidence="2 3" key="1">
    <citation type="submission" date="2017-09" db="EMBL/GenBank/DDBJ databases">
        <title>Complete genome sequence of Verrucomicrobial strain HZ-65, isolated from freshwater.</title>
        <authorList>
            <person name="Choi A."/>
        </authorList>
    </citation>
    <scope>NUCLEOTIDE SEQUENCE [LARGE SCALE GENOMIC DNA]</scope>
    <source>
        <strain evidence="2 3">HZ-65</strain>
    </source>
</reference>
<dbReference type="KEGG" id="vbh:CMV30_03265"/>
<dbReference type="InterPro" id="IPR004360">
    <property type="entry name" value="Glyas_Fos-R_dOase_dom"/>
</dbReference>
<dbReference type="SUPFAM" id="SSF54593">
    <property type="entry name" value="Glyoxalase/Bleomycin resistance protein/Dihydroxybiphenyl dioxygenase"/>
    <property type="match status" value="1"/>
</dbReference>
<dbReference type="OrthoDB" id="9803079at2"/>